<proteinExistence type="predicted"/>
<protein>
    <submittedName>
        <fullName evidence="1">(salmon louse) hypothetical protein</fullName>
    </submittedName>
</protein>
<name>A0A7R8HDF7_LEPSM</name>
<keyword evidence="2" id="KW-1185">Reference proteome</keyword>
<reference evidence="1" key="1">
    <citation type="submission" date="2021-02" db="EMBL/GenBank/DDBJ databases">
        <authorList>
            <person name="Bekaert M."/>
        </authorList>
    </citation>
    <scope>NUCLEOTIDE SEQUENCE</scope>
    <source>
        <strain evidence="1">IoA-00</strain>
    </source>
</reference>
<sequence>MKKLFVPFIYFGLPWDFQEEKEAIFPPQEYPKGFMGAQKIRGFRLGVWTLLNFDDVSQSASSMEFGFSTKMLTITNTTLEDAHSTVGERITRSPRSDSSIGAFSSIRLFWS</sequence>
<evidence type="ECO:0000313" key="1">
    <source>
        <dbReference type="EMBL" id="CAF3008376.1"/>
    </source>
</evidence>
<gene>
    <name evidence="1" type="ORF">LSAA_12587</name>
</gene>
<dbReference type="Proteomes" id="UP000675881">
    <property type="component" value="Chromosome 7"/>
</dbReference>
<accession>A0A7R8HDF7</accession>
<dbReference type="EMBL" id="HG994586">
    <property type="protein sequence ID" value="CAF3008376.1"/>
    <property type="molecule type" value="Genomic_DNA"/>
</dbReference>
<organism evidence="1 2">
    <name type="scientific">Lepeophtheirus salmonis</name>
    <name type="common">Salmon louse</name>
    <name type="synonym">Caligus salmonis</name>
    <dbReference type="NCBI Taxonomy" id="72036"/>
    <lineage>
        <taxon>Eukaryota</taxon>
        <taxon>Metazoa</taxon>
        <taxon>Ecdysozoa</taxon>
        <taxon>Arthropoda</taxon>
        <taxon>Crustacea</taxon>
        <taxon>Multicrustacea</taxon>
        <taxon>Hexanauplia</taxon>
        <taxon>Copepoda</taxon>
        <taxon>Siphonostomatoida</taxon>
        <taxon>Caligidae</taxon>
        <taxon>Lepeophtheirus</taxon>
    </lineage>
</organism>
<dbReference type="AlphaFoldDB" id="A0A7R8HDF7"/>
<evidence type="ECO:0000313" key="2">
    <source>
        <dbReference type="Proteomes" id="UP000675881"/>
    </source>
</evidence>